<dbReference type="Pfam" id="PF25575">
    <property type="entry name" value="TPR_BSK1_C"/>
    <property type="match status" value="1"/>
</dbReference>
<organism evidence="9 10">
    <name type="scientific">Oryza meyeriana var. granulata</name>
    <dbReference type="NCBI Taxonomy" id="110450"/>
    <lineage>
        <taxon>Eukaryota</taxon>
        <taxon>Viridiplantae</taxon>
        <taxon>Streptophyta</taxon>
        <taxon>Embryophyta</taxon>
        <taxon>Tracheophyta</taxon>
        <taxon>Spermatophyta</taxon>
        <taxon>Magnoliopsida</taxon>
        <taxon>Liliopsida</taxon>
        <taxon>Poales</taxon>
        <taxon>Poaceae</taxon>
        <taxon>BOP clade</taxon>
        <taxon>Oryzoideae</taxon>
        <taxon>Oryzeae</taxon>
        <taxon>Oryzinae</taxon>
        <taxon>Oryza</taxon>
        <taxon>Oryza meyeriana</taxon>
    </lineage>
</organism>
<protein>
    <recommendedName>
        <fullName evidence="8">Serine/threonine-protein kinase BSK1-like TPR repeats domain-containing protein</fullName>
    </recommendedName>
</protein>
<keyword evidence="7" id="KW-0472">Membrane</keyword>
<keyword evidence="10" id="KW-1185">Reference proteome</keyword>
<gene>
    <name evidence="9" type="ORF">E2562_035141</name>
</gene>
<dbReference type="InterPro" id="IPR058209">
    <property type="entry name" value="TPR_BSK1_C"/>
</dbReference>
<comment type="subcellular location">
    <subcellularLocation>
        <location evidence="1">Endomembrane system</location>
    </subcellularLocation>
</comment>
<dbReference type="AlphaFoldDB" id="A0A6G1F1L6"/>
<evidence type="ECO:0000256" key="3">
    <source>
        <dbReference type="ARBA" id="ARBA00022679"/>
    </source>
</evidence>
<evidence type="ECO:0000259" key="8">
    <source>
        <dbReference type="Pfam" id="PF25575"/>
    </source>
</evidence>
<name>A0A6G1F1L6_9ORYZ</name>
<evidence type="ECO:0000313" key="10">
    <source>
        <dbReference type="Proteomes" id="UP000479710"/>
    </source>
</evidence>
<sequence>MEERAGDGDLSGASIFARANEGRTGSGDRELGLGNLAAATVLFLVSELHRSRPNSVSNTVTLIPVKSSHPAVLAPLVGLCLSGTVVVDGASGRTGKEVMEKLLERGTASELTAGRATGLGAPHCPLSCKSCHRIEVVRCTVAACRSLVRCTRATSRPSPSPGMVLWPLPPSCQLSFVQASRIVYDSILVKKHGDSAFQSKDFATAVECYSRFIDTGAMVSPTMLEDINEFRAKLAAILYKSPLNKILNHTEAATETTNDESVSEEI</sequence>
<dbReference type="PANTHER" id="PTHR45863:SF7">
    <property type="entry name" value="SERINE_THREONINE-PROTEIN KINASE BSK5"/>
    <property type="match status" value="1"/>
</dbReference>
<evidence type="ECO:0000313" key="9">
    <source>
        <dbReference type="EMBL" id="KAF0930773.1"/>
    </source>
</evidence>
<comment type="caution">
    <text evidence="9">The sequence shown here is derived from an EMBL/GenBank/DDBJ whole genome shotgun (WGS) entry which is preliminary data.</text>
</comment>
<reference evidence="9 10" key="1">
    <citation type="submission" date="2019-11" db="EMBL/GenBank/DDBJ databases">
        <title>Whole genome sequence of Oryza granulata.</title>
        <authorList>
            <person name="Li W."/>
        </authorList>
    </citation>
    <scope>NUCLEOTIDE SEQUENCE [LARGE SCALE GENOMIC DNA]</scope>
    <source>
        <strain evidence="10">cv. Menghai</strain>
        <tissue evidence="9">Leaf</tissue>
    </source>
</reference>
<keyword evidence="2" id="KW-1003">Cell membrane</keyword>
<dbReference type="EMBL" id="SPHZ02000002">
    <property type="protein sequence ID" value="KAF0930773.1"/>
    <property type="molecule type" value="Genomic_DNA"/>
</dbReference>
<keyword evidence="6" id="KW-0067">ATP-binding</keyword>
<keyword evidence="5" id="KW-0418">Kinase</keyword>
<dbReference type="PANTHER" id="PTHR45863">
    <property type="entry name" value="SERINE/THREONINE-PROTEIN KINASE BSK5"/>
    <property type="match status" value="1"/>
</dbReference>
<keyword evidence="4" id="KW-0547">Nucleotide-binding</keyword>
<accession>A0A6G1F1L6</accession>
<keyword evidence="3" id="KW-0808">Transferase</keyword>
<evidence type="ECO:0000256" key="6">
    <source>
        <dbReference type="ARBA" id="ARBA00022840"/>
    </source>
</evidence>
<dbReference type="GO" id="GO:0009742">
    <property type="term" value="P:brassinosteroid mediated signaling pathway"/>
    <property type="evidence" value="ECO:0007669"/>
    <property type="project" value="InterPro"/>
</dbReference>
<evidence type="ECO:0000256" key="5">
    <source>
        <dbReference type="ARBA" id="ARBA00022777"/>
    </source>
</evidence>
<dbReference type="InterPro" id="IPR045845">
    <property type="entry name" value="BSK"/>
</dbReference>
<evidence type="ECO:0000256" key="1">
    <source>
        <dbReference type="ARBA" id="ARBA00004308"/>
    </source>
</evidence>
<dbReference type="GO" id="GO:0005524">
    <property type="term" value="F:ATP binding"/>
    <property type="evidence" value="ECO:0007669"/>
    <property type="project" value="UniProtKB-KW"/>
</dbReference>
<dbReference type="OrthoDB" id="2335338at2759"/>
<dbReference type="GO" id="GO:0012505">
    <property type="term" value="C:endomembrane system"/>
    <property type="evidence" value="ECO:0007669"/>
    <property type="project" value="UniProtKB-SubCell"/>
</dbReference>
<evidence type="ECO:0000256" key="7">
    <source>
        <dbReference type="ARBA" id="ARBA00023136"/>
    </source>
</evidence>
<evidence type="ECO:0000256" key="2">
    <source>
        <dbReference type="ARBA" id="ARBA00022475"/>
    </source>
</evidence>
<evidence type="ECO:0000256" key="4">
    <source>
        <dbReference type="ARBA" id="ARBA00022741"/>
    </source>
</evidence>
<dbReference type="GO" id="GO:0004672">
    <property type="term" value="F:protein kinase activity"/>
    <property type="evidence" value="ECO:0007669"/>
    <property type="project" value="InterPro"/>
</dbReference>
<dbReference type="Proteomes" id="UP000479710">
    <property type="component" value="Unassembled WGS sequence"/>
</dbReference>
<feature type="domain" description="Serine/threonine-protein kinase BSK1-like TPR repeats" evidence="8">
    <location>
        <begin position="173"/>
        <end position="224"/>
    </location>
</feature>
<proteinExistence type="predicted"/>